<evidence type="ECO:0000256" key="2">
    <source>
        <dbReference type="ARBA" id="ARBA00023015"/>
    </source>
</evidence>
<dbReference type="CDD" id="cd00018">
    <property type="entry name" value="AP2"/>
    <property type="match status" value="1"/>
</dbReference>
<proteinExistence type="inferred from homology"/>
<organism evidence="11 12">
    <name type="scientific">Saponaria officinalis</name>
    <name type="common">Common soapwort</name>
    <name type="synonym">Lychnis saponaria</name>
    <dbReference type="NCBI Taxonomy" id="3572"/>
    <lineage>
        <taxon>Eukaryota</taxon>
        <taxon>Viridiplantae</taxon>
        <taxon>Streptophyta</taxon>
        <taxon>Embryophyta</taxon>
        <taxon>Tracheophyta</taxon>
        <taxon>Spermatophyta</taxon>
        <taxon>Magnoliopsida</taxon>
        <taxon>eudicotyledons</taxon>
        <taxon>Gunneridae</taxon>
        <taxon>Pentapetalae</taxon>
        <taxon>Caryophyllales</taxon>
        <taxon>Caryophyllaceae</taxon>
        <taxon>Caryophylleae</taxon>
        <taxon>Saponaria</taxon>
    </lineage>
</organism>
<evidence type="ECO:0000256" key="9">
    <source>
        <dbReference type="SAM" id="MobiDB-lite"/>
    </source>
</evidence>
<evidence type="ECO:0000259" key="10">
    <source>
        <dbReference type="PROSITE" id="PS51032"/>
    </source>
</evidence>
<keyword evidence="3" id="KW-0346">Stress response</keyword>
<dbReference type="GO" id="GO:0000976">
    <property type="term" value="F:transcription cis-regulatory region binding"/>
    <property type="evidence" value="ECO:0007669"/>
    <property type="project" value="TreeGrafter"/>
</dbReference>
<keyword evidence="12" id="KW-1185">Reference proteome</keyword>
<feature type="region of interest" description="Disordered" evidence="9">
    <location>
        <begin position="33"/>
        <end position="64"/>
    </location>
</feature>
<gene>
    <name evidence="11" type="ORF">RND81_13G067300</name>
</gene>
<dbReference type="GO" id="GO:0005634">
    <property type="term" value="C:nucleus"/>
    <property type="evidence" value="ECO:0007669"/>
    <property type="project" value="UniProtKB-SubCell"/>
</dbReference>
<reference evidence="11" key="1">
    <citation type="submission" date="2024-03" db="EMBL/GenBank/DDBJ databases">
        <title>WGS assembly of Saponaria officinalis var. Norfolk2.</title>
        <authorList>
            <person name="Jenkins J."/>
            <person name="Shu S."/>
            <person name="Grimwood J."/>
            <person name="Barry K."/>
            <person name="Goodstein D."/>
            <person name="Schmutz J."/>
            <person name="Leebens-Mack J."/>
            <person name="Osbourn A."/>
        </authorList>
    </citation>
    <scope>NUCLEOTIDE SEQUENCE [LARGE SCALE GENOMIC DNA]</scope>
    <source>
        <strain evidence="11">JIC</strain>
    </source>
</reference>
<dbReference type="FunFam" id="3.30.730.10:FF:000001">
    <property type="entry name" value="Ethylene-responsive transcription factor 2"/>
    <property type="match status" value="1"/>
</dbReference>
<dbReference type="Gene3D" id="3.30.730.10">
    <property type="entry name" value="AP2/ERF domain"/>
    <property type="match status" value="1"/>
</dbReference>
<name>A0AAW1GUJ0_SAPOF</name>
<feature type="compositionally biased region" description="Basic and acidic residues" evidence="9">
    <location>
        <begin position="33"/>
        <end position="45"/>
    </location>
</feature>
<comment type="similarity">
    <text evidence="8">Belongs to the AP2/ERF transcription factor family. ERF subfamily.</text>
</comment>
<dbReference type="SMART" id="SM00380">
    <property type="entry name" value="AP2"/>
    <property type="match status" value="1"/>
</dbReference>
<keyword evidence="4" id="KW-0238">DNA-binding</keyword>
<dbReference type="Proteomes" id="UP001443914">
    <property type="component" value="Unassembled WGS sequence"/>
</dbReference>
<evidence type="ECO:0000256" key="8">
    <source>
        <dbReference type="ARBA" id="ARBA00024343"/>
    </source>
</evidence>
<dbReference type="AlphaFoldDB" id="A0AAW1GUJ0"/>
<feature type="domain" description="AP2/ERF" evidence="10">
    <location>
        <begin position="71"/>
        <end position="136"/>
    </location>
</feature>
<evidence type="ECO:0000256" key="5">
    <source>
        <dbReference type="ARBA" id="ARBA00023159"/>
    </source>
</evidence>
<evidence type="ECO:0000256" key="7">
    <source>
        <dbReference type="ARBA" id="ARBA00023242"/>
    </source>
</evidence>
<dbReference type="InterPro" id="IPR016177">
    <property type="entry name" value="DNA-bd_dom_sf"/>
</dbReference>
<evidence type="ECO:0000256" key="1">
    <source>
        <dbReference type="ARBA" id="ARBA00004123"/>
    </source>
</evidence>
<comment type="caution">
    <text evidence="11">The sequence shown here is derived from an EMBL/GenBank/DDBJ whole genome shotgun (WGS) entry which is preliminary data.</text>
</comment>
<dbReference type="InterPro" id="IPR036955">
    <property type="entry name" value="AP2/ERF_dom_sf"/>
</dbReference>
<evidence type="ECO:0000313" key="12">
    <source>
        <dbReference type="Proteomes" id="UP001443914"/>
    </source>
</evidence>
<feature type="compositionally biased region" description="Basic residues" evidence="9">
    <location>
        <begin position="46"/>
        <end position="55"/>
    </location>
</feature>
<dbReference type="PANTHER" id="PTHR31241:SF62">
    <property type="entry name" value="DEHYDRATION-RESPONSIVE ELEMENT-BINDING PROTEIN 2D"/>
    <property type="match status" value="1"/>
</dbReference>
<keyword evidence="5" id="KW-0010">Activator</keyword>
<dbReference type="PROSITE" id="PS51032">
    <property type="entry name" value="AP2_ERF"/>
    <property type="match status" value="1"/>
</dbReference>
<evidence type="ECO:0000256" key="4">
    <source>
        <dbReference type="ARBA" id="ARBA00023125"/>
    </source>
</evidence>
<dbReference type="EMBL" id="JBDFQZ010000013">
    <property type="protein sequence ID" value="KAK9668534.1"/>
    <property type="molecule type" value="Genomic_DNA"/>
</dbReference>
<evidence type="ECO:0000313" key="11">
    <source>
        <dbReference type="EMBL" id="KAK9668534.1"/>
    </source>
</evidence>
<dbReference type="PRINTS" id="PR00367">
    <property type="entry name" value="ETHRSPELEMNT"/>
</dbReference>
<comment type="subcellular location">
    <subcellularLocation>
        <location evidence="1">Nucleus</location>
    </subcellularLocation>
</comment>
<feature type="region of interest" description="Disordered" evidence="9">
    <location>
        <begin position="139"/>
        <end position="158"/>
    </location>
</feature>
<sequence>MSALCHGTCNNARRRRNGHNSVADIIAKWKSHNENSDTTLEEPRQIRRGPARGSRKGCMPGKGGPENLECTYRGVRQRTWGKWVAEIREPINGGNHPSKRSRRLWLGTFSTAVETALAYDEAAKAMYGPTAILNFPQHSTQTNQEDPKVSESYNGSSMELESPCVPHNGVVAGIKDELVPANGGGSGLNLSFDYYPDWVVDAFGGFGDGNFGLKQNNNYEFDQPRLYYNELMEGKSSNGMPNFGSSDYLRNSNSCGSSNQGTH</sequence>
<dbReference type="InterPro" id="IPR001471">
    <property type="entry name" value="AP2/ERF_dom"/>
</dbReference>
<keyword evidence="2" id="KW-0805">Transcription regulation</keyword>
<keyword evidence="7" id="KW-0539">Nucleus</keyword>
<evidence type="ECO:0000256" key="6">
    <source>
        <dbReference type="ARBA" id="ARBA00023163"/>
    </source>
</evidence>
<dbReference type="GO" id="GO:0003700">
    <property type="term" value="F:DNA-binding transcription factor activity"/>
    <property type="evidence" value="ECO:0007669"/>
    <property type="project" value="InterPro"/>
</dbReference>
<dbReference type="GO" id="GO:0006950">
    <property type="term" value="P:response to stress"/>
    <property type="evidence" value="ECO:0007669"/>
    <property type="project" value="TreeGrafter"/>
</dbReference>
<keyword evidence="6" id="KW-0804">Transcription</keyword>
<accession>A0AAW1GUJ0</accession>
<evidence type="ECO:0000256" key="3">
    <source>
        <dbReference type="ARBA" id="ARBA00023016"/>
    </source>
</evidence>
<dbReference type="GO" id="GO:0045893">
    <property type="term" value="P:positive regulation of DNA-templated transcription"/>
    <property type="evidence" value="ECO:0007669"/>
    <property type="project" value="TreeGrafter"/>
</dbReference>
<dbReference type="PANTHER" id="PTHR31241">
    <property type="entry name" value="DEHYDRATION-RESPONSIVE ELEMENT-BINDING PROTEIN 2C"/>
    <property type="match status" value="1"/>
</dbReference>
<dbReference type="SUPFAM" id="SSF54171">
    <property type="entry name" value="DNA-binding domain"/>
    <property type="match status" value="1"/>
</dbReference>
<dbReference type="Pfam" id="PF00847">
    <property type="entry name" value="AP2"/>
    <property type="match status" value="1"/>
</dbReference>
<protein>
    <recommendedName>
        <fullName evidence="10">AP2/ERF domain-containing protein</fullName>
    </recommendedName>
</protein>